<dbReference type="SMART" id="SM00185">
    <property type="entry name" value="ARM"/>
    <property type="match status" value="3"/>
</dbReference>
<keyword evidence="5" id="KW-0677">Repeat</keyword>
<dbReference type="Proteomes" id="UP000298416">
    <property type="component" value="Unassembled WGS sequence"/>
</dbReference>
<dbReference type="EMBL" id="PNBA02000014">
    <property type="protein sequence ID" value="KAG6401677.1"/>
    <property type="molecule type" value="Genomic_DNA"/>
</dbReference>
<dbReference type="EC" id="2.3.2.27" evidence="3"/>
<reference evidence="9" key="1">
    <citation type="submission" date="2018-01" db="EMBL/GenBank/DDBJ databases">
        <authorList>
            <person name="Mao J.F."/>
        </authorList>
    </citation>
    <scope>NUCLEOTIDE SEQUENCE</scope>
    <source>
        <strain evidence="9">Huo1</strain>
        <tissue evidence="9">Leaf</tissue>
    </source>
</reference>
<dbReference type="PANTHER" id="PTHR23315:SF116">
    <property type="entry name" value="RING-TYPE E3 UBIQUITIN TRANSFERASE"/>
    <property type="match status" value="1"/>
</dbReference>
<dbReference type="AlphaFoldDB" id="A0A8X8WVN1"/>
<comment type="catalytic activity">
    <reaction evidence="1">
        <text>S-ubiquitinyl-[E2 ubiquitin-conjugating enzyme]-L-cysteine + [acceptor protein]-L-lysine = [E2 ubiquitin-conjugating enzyme]-L-cysteine + N(6)-ubiquitinyl-[acceptor protein]-L-lysine.</text>
        <dbReference type="EC" id="2.3.2.27"/>
    </reaction>
</comment>
<dbReference type="GO" id="GO:0016567">
    <property type="term" value="P:protein ubiquitination"/>
    <property type="evidence" value="ECO:0007669"/>
    <property type="project" value="InterPro"/>
</dbReference>
<dbReference type="FunFam" id="3.30.40.10:FF:000442">
    <property type="entry name" value="RING-type E3 ubiquitin transferase"/>
    <property type="match status" value="1"/>
</dbReference>
<evidence type="ECO:0000256" key="1">
    <source>
        <dbReference type="ARBA" id="ARBA00000900"/>
    </source>
</evidence>
<comment type="pathway">
    <text evidence="2">Protein modification; protein ubiquitination.</text>
</comment>
<evidence type="ECO:0000256" key="7">
    <source>
        <dbReference type="PROSITE-ProRule" id="PRU00259"/>
    </source>
</evidence>
<dbReference type="Pfam" id="PF25368">
    <property type="entry name" value="PUB10_N"/>
    <property type="match status" value="1"/>
</dbReference>
<dbReference type="OrthoDB" id="10064100at2759"/>
<feature type="domain" description="U-box" evidence="8">
    <location>
        <begin position="276"/>
        <end position="350"/>
    </location>
</feature>
<dbReference type="InterPro" id="IPR058678">
    <property type="entry name" value="ARM_PUB"/>
</dbReference>
<evidence type="ECO:0000256" key="4">
    <source>
        <dbReference type="ARBA" id="ARBA00022679"/>
    </source>
</evidence>
<evidence type="ECO:0000256" key="5">
    <source>
        <dbReference type="ARBA" id="ARBA00022737"/>
    </source>
</evidence>
<evidence type="ECO:0000256" key="6">
    <source>
        <dbReference type="ARBA" id="ARBA00022786"/>
    </source>
</evidence>
<proteinExistence type="predicted"/>
<accession>A0A8X8WVN1</accession>
<sequence>MIRKFDRNHRRILKFPAVHPCEGISPSTLLESLIALSHDICNFRFQPFASQRKNARETLRQISILSIFFEEIREHVPHMSDSIILCLSELHITLQRIQFLLSDCARDGAKMLILMKSHSVATQFRSLIRTVATALDILPLDAIGISGEIKELVEMLWKQARKAKMEVDAADESATKRVLLVLNQFENRFEPDPFMIRRVLGYLDIKTWGECHREIRFLEEEIRAGYSDGDEREVPLLSSLIGLLSYCRGVLFEDYDVEVINQSDGRGSNLEVLNCLNPEDFRCPISLELMTDPVTVATGQTYDRVSIQKWLKSGNFVCPKTGERLASTELVPNTSLKKLIQQFCAEYGVSLAKSSKNNRDISRTILPGSPANAAAIKFLSEYLTLSLGYGTDRQKSKAAYEIRLLAKSNLFNRCCLIESGSIPPLLELLDSTDPTMQENAVSALLKLSKQPRGQKSIIENGGLNPVLTVLKHGKKQESRQIAAATIFYLSSIHEQRKKIGENKETIPSLLELIREGTACSKKNSVVALFALLFYHRNRDRAIAAGAVATLLGLLDSSDRAEVKTDTLAVLSRLADSFDGSAQIMRASDSALPSILRLLYAIETRAGKEYCVSILHSLCLNCGADVVPILAKDASLMTELYSLVTEGTSHAGRKARSLIKILHRFCETRSFDQKRELRQEQGQFIDV</sequence>
<evidence type="ECO:0000259" key="8">
    <source>
        <dbReference type="PROSITE" id="PS51698"/>
    </source>
</evidence>
<dbReference type="InterPro" id="IPR003613">
    <property type="entry name" value="Ubox_domain"/>
</dbReference>
<dbReference type="PROSITE" id="PS51698">
    <property type="entry name" value="U_BOX"/>
    <property type="match status" value="1"/>
</dbReference>
<dbReference type="InterPro" id="IPR045210">
    <property type="entry name" value="RING-Ubox_PUB"/>
</dbReference>
<organism evidence="9">
    <name type="scientific">Salvia splendens</name>
    <name type="common">Scarlet sage</name>
    <dbReference type="NCBI Taxonomy" id="180675"/>
    <lineage>
        <taxon>Eukaryota</taxon>
        <taxon>Viridiplantae</taxon>
        <taxon>Streptophyta</taxon>
        <taxon>Embryophyta</taxon>
        <taxon>Tracheophyta</taxon>
        <taxon>Spermatophyta</taxon>
        <taxon>Magnoliopsida</taxon>
        <taxon>eudicotyledons</taxon>
        <taxon>Gunneridae</taxon>
        <taxon>Pentapetalae</taxon>
        <taxon>asterids</taxon>
        <taxon>lamiids</taxon>
        <taxon>Lamiales</taxon>
        <taxon>Lamiaceae</taxon>
        <taxon>Nepetoideae</taxon>
        <taxon>Mentheae</taxon>
        <taxon>Salviinae</taxon>
        <taxon>Salvia</taxon>
        <taxon>Salvia subgen. Calosphace</taxon>
        <taxon>core Calosphace</taxon>
    </lineage>
</organism>
<dbReference type="PANTHER" id="PTHR23315">
    <property type="entry name" value="U BOX DOMAIN-CONTAINING"/>
    <property type="match status" value="1"/>
</dbReference>
<gene>
    <name evidence="9" type="ORF">SASPL_138541</name>
</gene>
<dbReference type="InterPro" id="IPR000225">
    <property type="entry name" value="Armadillo"/>
</dbReference>
<dbReference type="InterPro" id="IPR057623">
    <property type="entry name" value="PUB12-19-like_N"/>
</dbReference>
<evidence type="ECO:0000256" key="3">
    <source>
        <dbReference type="ARBA" id="ARBA00012483"/>
    </source>
</evidence>
<dbReference type="PROSITE" id="PS50176">
    <property type="entry name" value="ARM_REPEAT"/>
    <property type="match status" value="1"/>
</dbReference>
<evidence type="ECO:0000256" key="2">
    <source>
        <dbReference type="ARBA" id="ARBA00004906"/>
    </source>
</evidence>
<dbReference type="GO" id="GO:0061630">
    <property type="term" value="F:ubiquitin protein ligase activity"/>
    <property type="evidence" value="ECO:0007669"/>
    <property type="project" value="UniProtKB-EC"/>
</dbReference>
<evidence type="ECO:0000313" key="10">
    <source>
        <dbReference type="Proteomes" id="UP000298416"/>
    </source>
</evidence>
<feature type="repeat" description="ARM" evidence="7">
    <location>
        <begin position="420"/>
        <end position="462"/>
    </location>
</feature>
<comment type="caution">
    <text evidence="9">The sequence shown here is derived from an EMBL/GenBank/DDBJ whole genome shotgun (WGS) entry which is preliminary data.</text>
</comment>
<keyword evidence="4" id="KW-0808">Transferase</keyword>
<evidence type="ECO:0000313" key="9">
    <source>
        <dbReference type="EMBL" id="KAG6401677.1"/>
    </source>
</evidence>
<protein>
    <recommendedName>
        <fullName evidence="3">RING-type E3 ubiquitin transferase</fullName>
        <ecNumber evidence="3">2.3.2.27</ecNumber>
    </recommendedName>
</protein>
<reference evidence="9" key="2">
    <citation type="submission" date="2020-08" db="EMBL/GenBank/DDBJ databases">
        <title>Plant Genome Project.</title>
        <authorList>
            <person name="Zhang R.-G."/>
        </authorList>
    </citation>
    <scope>NUCLEOTIDE SEQUENCE</scope>
    <source>
        <strain evidence="9">Huo1</strain>
        <tissue evidence="9">Leaf</tissue>
    </source>
</reference>
<dbReference type="CDD" id="cd16664">
    <property type="entry name" value="RING-Ubox_PUB"/>
    <property type="match status" value="1"/>
</dbReference>
<dbReference type="SMART" id="SM00504">
    <property type="entry name" value="Ubox"/>
    <property type="match status" value="1"/>
</dbReference>
<dbReference type="Pfam" id="PF04564">
    <property type="entry name" value="U-box"/>
    <property type="match status" value="1"/>
</dbReference>
<name>A0A8X8WVN1_SALSN</name>
<keyword evidence="6" id="KW-0833">Ubl conjugation pathway</keyword>
<keyword evidence="10" id="KW-1185">Reference proteome</keyword>
<dbReference type="Pfam" id="PF25598">
    <property type="entry name" value="ARM_PUB"/>
    <property type="match status" value="1"/>
</dbReference>